<dbReference type="PRINTS" id="PR00081">
    <property type="entry name" value="GDHRDH"/>
</dbReference>
<dbReference type="GO" id="GO:0016616">
    <property type="term" value="F:oxidoreductase activity, acting on the CH-OH group of donors, NAD or NADP as acceptor"/>
    <property type="evidence" value="ECO:0007669"/>
    <property type="project" value="TreeGrafter"/>
</dbReference>
<dbReference type="Gene3D" id="3.40.50.720">
    <property type="entry name" value="NAD(P)-binding Rossmann-like Domain"/>
    <property type="match status" value="1"/>
</dbReference>
<reference evidence="5 6" key="1">
    <citation type="submission" date="2019-09" db="EMBL/GenBank/DDBJ databases">
        <title>Bird 10,000 Genomes (B10K) Project - Family phase.</title>
        <authorList>
            <person name="Zhang G."/>
        </authorList>
    </citation>
    <scope>NUCLEOTIDE SEQUENCE [LARGE SCALE GENOMIC DNA]</scope>
    <source>
        <strain evidence="5">OUT-0002</strain>
    </source>
</reference>
<dbReference type="EMBL" id="VZUB01043766">
    <property type="protein sequence ID" value="NXU80586.1"/>
    <property type="molecule type" value="Genomic_DNA"/>
</dbReference>
<feature type="non-terminal residue" evidence="5">
    <location>
        <position position="285"/>
    </location>
</feature>
<comment type="caution">
    <text evidence="5">The sequence shown here is derived from an EMBL/GenBank/DDBJ whole genome shotgun (WGS) entry which is preliminary data.</text>
</comment>
<evidence type="ECO:0000256" key="4">
    <source>
        <dbReference type="RuleBase" id="RU000363"/>
    </source>
</evidence>
<dbReference type="PANTHER" id="PTHR24322">
    <property type="entry name" value="PKSB"/>
    <property type="match status" value="1"/>
</dbReference>
<name>A0A7L3NNF7_9AVES</name>
<feature type="non-terminal residue" evidence="5">
    <location>
        <position position="1"/>
    </location>
</feature>
<evidence type="ECO:0000313" key="5">
    <source>
        <dbReference type="EMBL" id="NXU80586.1"/>
    </source>
</evidence>
<organism evidence="5 6">
    <name type="scientific">Oreotrochilus melanogaster</name>
    <dbReference type="NCBI Taxonomy" id="689266"/>
    <lineage>
        <taxon>Eukaryota</taxon>
        <taxon>Metazoa</taxon>
        <taxon>Chordata</taxon>
        <taxon>Craniata</taxon>
        <taxon>Vertebrata</taxon>
        <taxon>Euteleostomi</taxon>
        <taxon>Archelosauria</taxon>
        <taxon>Archosauria</taxon>
        <taxon>Dinosauria</taxon>
        <taxon>Saurischia</taxon>
        <taxon>Theropoda</taxon>
        <taxon>Coelurosauria</taxon>
        <taxon>Aves</taxon>
        <taxon>Neognathae</taxon>
        <taxon>Neoaves</taxon>
        <taxon>Strisores</taxon>
        <taxon>Apodiformes</taxon>
        <taxon>Trochilidae</taxon>
        <taxon>Oreotrochilus</taxon>
    </lineage>
</organism>
<dbReference type="Pfam" id="PF00106">
    <property type="entry name" value="adh_short"/>
    <property type="match status" value="1"/>
</dbReference>
<dbReference type="InterPro" id="IPR036291">
    <property type="entry name" value="NAD(P)-bd_dom_sf"/>
</dbReference>
<dbReference type="CDD" id="cd05339">
    <property type="entry name" value="17beta-HSDXI-like_SDR_c"/>
    <property type="match status" value="1"/>
</dbReference>
<proteinExistence type="inferred from homology"/>
<keyword evidence="3" id="KW-0520">NAD</keyword>
<evidence type="ECO:0000256" key="1">
    <source>
        <dbReference type="ARBA" id="ARBA00006484"/>
    </source>
</evidence>
<dbReference type="FunFam" id="3.40.50.720:FF:000202">
    <property type="entry name" value="Short-chain dehydrogenase/reductase family 16C member 6"/>
    <property type="match status" value="1"/>
</dbReference>
<dbReference type="Proteomes" id="UP000579904">
    <property type="component" value="Unassembled WGS sequence"/>
</dbReference>
<dbReference type="AlphaFoldDB" id="A0A7L3NNF7"/>
<dbReference type="GO" id="GO:0005811">
    <property type="term" value="C:lipid droplet"/>
    <property type="evidence" value="ECO:0007669"/>
    <property type="project" value="TreeGrafter"/>
</dbReference>
<dbReference type="PRINTS" id="PR00080">
    <property type="entry name" value="SDRFAMILY"/>
</dbReference>
<evidence type="ECO:0000256" key="2">
    <source>
        <dbReference type="ARBA" id="ARBA00023002"/>
    </source>
</evidence>
<evidence type="ECO:0000313" key="6">
    <source>
        <dbReference type="Proteomes" id="UP000579904"/>
    </source>
</evidence>
<dbReference type="InterPro" id="IPR002347">
    <property type="entry name" value="SDR_fam"/>
</dbReference>
<dbReference type="OrthoDB" id="10253736at2759"/>
<keyword evidence="2" id="KW-0560">Oxidoreductase</keyword>
<dbReference type="SUPFAM" id="SSF51735">
    <property type="entry name" value="NAD(P)-binding Rossmann-fold domains"/>
    <property type="match status" value="1"/>
</dbReference>
<sequence>ISLFFMNLFSLICPCKKNFAGEIVLITGSGNGIGRQIALKFAPLEATLVLWDIDDKNNEETSKLAKKYGAKRVFTYHCDCSNREQVYEQAHKVRKEVGDVTILINNAGILPGKKFLDTADADFEKTLSVNFFSQVWTLKAFLPAMVAANYGHLVNTASAAGLQGTYRASDYSASKAAIIEMMESLDSELHHTGKCGIKTTIICPYFINTKLARGFKSQNCLLPVYEPDYVASKIVDAIRKEKFYLIMPPAVYLFALKIFTPRKITLFIESWLKVPDSMEKAYGQK</sequence>
<protein>
    <submittedName>
        <fullName evidence="5">RDHE2 dehydrogenase</fullName>
    </submittedName>
</protein>
<accession>A0A7L3NNF7</accession>
<evidence type="ECO:0000256" key="3">
    <source>
        <dbReference type="ARBA" id="ARBA00023027"/>
    </source>
</evidence>
<keyword evidence="6" id="KW-1185">Reference proteome</keyword>
<gene>
    <name evidence="5" type="primary">Sdr16c5</name>
    <name evidence="5" type="ORF">OREMEL_R05915</name>
</gene>
<comment type="similarity">
    <text evidence="1 4">Belongs to the short-chain dehydrogenases/reductases (SDR) family.</text>
</comment>
<dbReference type="PANTHER" id="PTHR24322:SF749">
    <property type="entry name" value="EPIDERMAL RETINOL DEHYDROGENASE 2"/>
    <property type="match status" value="1"/>
</dbReference>